<feature type="compositionally biased region" description="Basic and acidic residues" evidence="1">
    <location>
        <begin position="9"/>
        <end position="19"/>
    </location>
</feature>
<proteinExistence type="predicted"/>
<name>A0A914DBZ4_9BILA</name>
<evidence type="ECO:0000313" key="2">
    <source>
        <dbReference type="Proteomes" id="UP000887540"/>
    </source>
</evidence>
<feature type="compositionally biased region" description="Basic and acidic residues" evidence="1">
    <location>
        <begin position="122"/>
        <end position="134"/>
    </location>
</feature>
<organism evidence="2 3">
    <name type="scientific">Acrobeloides nanus</name>
    <dbReference type="NCBI Taxonomy" id="290746"/>
    <lineage>
        <taxon>Eukaryota</taxon>
        <taxon>Metazoa</taxon>
        <taxon>Ecdysozoa</taxon>
        <taxon>Nematoda</taxon>
        <taxon>Chromadorea</taxon>
        <taxon>Rhabditida</taxon>
        <taxon>Tylenchina</taxon>
        <taxon>Cephalobomorpha</taxon>
        <taxon>Cephaloboidea</taxon>
        <taxon>Cephalobidae</taxon>
        <taxon>Acrobeloides</taxon>
    </lineage>
</organism>
<reference evidence="3" key="1">
    <citation type="submission" date="2022-11" db="UniProtKB">
        <authorList>
            <consortium name="WormBaseParasite"/>
        </authorList>
    </citation>
    <scope>IDENTIFICATION</scope>
</reference>
<accession>A0A914DBZ4</accession>
<feature type="compositionally biased region" description="Low complexity" evidence="1">
    <location>
        <begin position="52"/>
        <end position="61"/>
    </location>
</feature>
<feature type="region of interest" description="Disordered" evidence="1">
    <location>
        <begin position="1"/>
        <end position="134"/>
    </location>
</feature>
<evidence type="ECO:0000313" key="3">
    <source>
        <dbReference type="WBParaSite" id="ACRNAN_scaffold23264.g10208.t1"/>
    </source>
</evidence>
<sequence length="442" mass="49166">MRRGLGGMDVRRGEDREPAQRLGSLGRSRVHVERAPNTPRPRAVTAPGHPTRSSQRQGVGQARRRRPEARLPAAPAVPQRQERQAGPHQLAPSHRRVVEPLARVSPGDPDDDEPRLGLPARHRADASRDVDERSLGARRRERSLGWLAVWWMETFTVHGPGDIVGQPTRFGDEYTGFIVDAYAVDDTGRRLYDSAFLSRPKGCDKSGLAGKFSLFEAFGPARFSGWAQGGETYEFLGQVYTYRRGEPMGRTVTAPMVRILATEEEQTGNTYGTIYHNLTSSESPLFSLQAWGVIAGLSQVVIPGGGMIKRSTSGASSKDGGLETFVVFDETHLYNTPQLREMYNVVRDNLGKRAANAEPWFIETTTMFAPGEESVAEKTFAYADAIEEKRARRTRLLFDHRWGEVKDLADEAALAEAFREAYGDAIEWNPVEALIDKAYDPR</sequence>
<keyword evidence="2" id="KW-1185">Reference proteome</keyword>
<dbReference type="AlphaFoldDB" id="A0A914DBZ4"/>
<dbReference type="Proteomes" id="UP000887540">
    <property type="component" value="Unplaced"/>
</dbReference>
<protein>
    <submittedName>
        <fullName evidence="3">Uncharacterized protein</fullName>
    </submittedName>
</protein>
<evidence type="ECO:0000256" key="1">
    <source>
        <dbReference type="SAM" id="MobiDB-lite"/>
    </source>
</evidence>
<dbReference type="WBParaSite" id="ACRNAN_scaffold23264.g10208.t1">
    <property type="protein sequence ID" value="ACRNAN_scaffold23264.g10208.t1"/>
    <property type="gene ID" value="ACRNAN_scaffold23264.g10208"/>
</dbReference>